<organism evidence="3 4">
    <name type="scientific">Candidatus Borkfalkia faecavium</name>
    <dbReference type="NCBI Taxonomy" id="2838508"/>
    <lineage>
        <taxon>Bacteria</taxon>
        <taxon>Bacillati</taxon>
        <taxon>Bacillota</taxon>
        <taxon>Clostridia</taxon>
        <taxon>Christensenellales</taxon>
        <taxon>Christensenellaceae</taxon>
        <taxon>Candidatus Borkfalkia</taxon>
    </lineage>
</organism>
<evidence type="ECO:0000313" key="3">
    <source>
        <dbReference type="EMBL" id="HIX50907.1"/>
    </source>
</evidence>
<gene>
    <name evidence="3" type="ORF">H9851_06490</name>
</gene>
<dbReference type="CDD" id="cd17242">
    <property type="entry name" value="MobM_relaxase"/>
    <property type="match status" value="1"/>
</dbReference>
<dbReference type="NCBIfam" id="NF041497">
    <property type="entry name" value="MobV"/>
    <property type="match status" value="1"/>
</dbReference>
<evidence type="ECO:0000256" key="2">
    <source>
        <dbReference type="SAM" id="MobiDB-lite"/>
    </source>
</evidence>
<evidence type="ECO:0000313" key="4">
    <source>
        <dbReference type="Proteomes" id="UP000886847"/>
    </source>
</evidence>
<reference evidence="3" key="1">
    <citation type="journal article" date="2021" name="PeerJ">
        <title>Extensive microbial diversity within the chicken gut microbiome revealed by metagenomics and culture.</title>
        <authorList>
            <person name="Gilroy R."/>
            <person name="Ravi A."/>
            <person name="Getino M."/>
            <person name="Pursley I."/>
            <person name="Horton D.L."/>
            <person name="Alikhan N.F."/>
            <person name="Baker D."/>
            <person name="Gharbi K."/>
            <person name="Hall N."/>
            <person name="Watson M."/>
            <person name="Adriaenssens E.M."/>
            <person name="Foster-Nyarko E."/>
            <person name="Jarju S."/>
            <person name="Secka A."/>
            <person name="Antonio M."/>
            <person name="Oren A."/>
            <person name="Chaudhuri R.R."/>
            <person name="La Ragione R."/>
            <person name="Hildebrand F."/>
            <person name="Pallen M.J."/>
        </authorList>
    </citation>
    <scope>NUCLEOTIDE SEQUENCE</scope>
    <source>
        <strain evidence="3">2189</strain>
    </source>
</reference>
<feature type="region of interest" description="Disordered" evidence="2">
    <location>
        <begin position="340"/>
        <end position="359"/>
    </location>
</feature>
<dbReference type="AlphaFoldDB" id="A0A9D1W258"/>
<dbReference type="Gene3D" id="3.30.930.30">
    <property type="match status" value="1"/>
</dbReference>
<dbReference type="Pfam" id="PF01076">
    <property type="entry name" value="Mob_Pre"/>
    <property type="match status" value="1"/>
</dbReference>
<sequence length="359" mass="40641">MEKYHKTDIVGVEQENERDENYQADNPQIDPTRTRDNYNIIKRQRSYTQFINDKIAALDLPTKVRKDAVLMCSFVVGSDRAFFGELSPREQQQFFVDCTHFFAERYGEGNIVSAVVHMDETTPHLHLNLIPIVDGRLSAKTLFGRKELQSLQTDFHSAVGKKWGLQRGREGSLAKHLSTAEFKAKKIVEQANGEADRKLQIARLHADDIVELANAQAERKLQTAQSQADGIVAEARSQANNAKVRAQEYLDGVIYSVENEKAKPIPKRRRQAEEEIALLRSENEALRQSKSIADKDRADLFEQLQKAERAGKSKESAYKMVTDMLAAYPEEFDALLSKSRAKKSGVSPFKSHGFDRDGK</sequence>
<protein>
    <submittedName>
        <fullName evidence="3">Plasmid recombination protein</fullName>
    </submittedName>
</protein>
<comment type="similarity">
    <text evidence="1">Belongs to the plasmid mobilization pre family.</text>
</comment>
<feature type="region of interest" description="Disordered" evidence="2">
    <location>
        <begin position="1"/>
        <end position="34"/>
    </location>
</feature>
<accession>A0A9D1W258</accession>
<proteinExistence type="inferred from homology"/>
<reference evidence="3" key="2">
    <citation type="submission" date="2021-04" db="EMBL/GenBank/DDBJ databases">
        <authorList>
            <person name="Gilroy R."/>
        </authorList>
    </citation>
    <scope>NUCLEOTIDE SEQUENCE</scope>
    <source>
        <strain evidence="3">2189</strain>
    </source>
</reference>
<dbReference type="InterPro" id="IPR001668">
    <property type="entry name" value="Mob_Pre"/>
</dbReference>
<name>A0A9D1W258_9FIRM</name>
<dbReference type="EMBL" id="DXEW01000031">
    <property type="protein sequence ID" value="HIX50907.1"/>
    <property type="molecule type" value="Genomic_DNA"/>
</dbReference>
<evidence type="ECO:0000256" key="1">
    <source>
        <dbReference type="ARBA" id="ARBA00010657"/>
    </source>
</evidence>
<comment type="caution">
    <text evidence="3">The sequence shown here is derived from an EMBL/GenBank/DDBJ whole genome shotgun (WGS) entry which is preliminary data.</text>
</comment>
<dbReference type="GO" id="GO:0006310">
    <property type="term" value="P:DNA recombination"/>
    <property type="evidence" value="ECO:0007669"/>
    <property type="project" value="InterPro"/>
</dbReference>
<dbReference type="Proteomes" id="UP000886847">
    <property type="component" value="Unassembled WGS sequence"/>
</dbReference>
<dbReference type="CDD" id="cd06503">
    <property type="entry name" value="ATP-synt_Fo_b"/>
    <property type="match status" value="1"/>
</dbReference>
<dbReference type="GO" id="GO:0003677">
    <property type="term" value="F:DNA binding"/>
    <property type="evidence" value="ECO:0007669"/>
    <property type="project" value="InterPro"/>
</dbReference>